<name>A0ACA9PJT7_9GLOM</name>
<feature type="non-terminal residue" evidence="1">
    <location>
        <position position="1"/>
    </location>
</feature>
<proteinExistence type="predicted"/>
<dbReference type="EMBL" id="CAJVPU010030389">
    <property type="protein sequence ID" value="CAG8713809.1"/>
    <property type="molecule type" value="Genomic_DNA"/>
</dbReference>
<sequence length="40" mass="4442">GEVILQSSIDVRANNLQLSFGCSIKLTILSPIFYKNNICE</sequence>
<evidence type="ECO:0000313" key="2">
    <source>
        <dbReference type="Proteomes" id="UP000789702"/>
    </source>
</evidence>
<gene>
    <name evidence="1" type="ORF">DHETER_LOCUS12416</name>
</gene>
<organism evidence="1 2">
    <name type="scientific">Dentiscutata heterogama</name>
    <dbReference type="NCBI Taxonomy" id="1316150"/>
    <lineage>
        <taxon>Eukaryota</taxon>
        <taxon>Fungi</taxon>
        <taxon>Fungi incertae sedis</taxon>
        <taxon>Mucoromycota</taxon>
        <taxon>Glomeromycotina</taxon>
        <taxon>Glomeromycetes</taxon>
        <taxon>Diversisporales</taxon>
        <taxon>Gigasporaceae</taxon>
        <taxon>Dentiscutata</taxon>
    </lineage>
</organism>
<keyword evidence="2" id="KW-1185">Reference proteome</keyword>
<comment type="caution">
    <text evidence="1">The sequence shown here is derived from an EMBL/GenBank/DDBJ whole genome shotgun (WGS) entry which is preliminary data.</text>
</comment>
<reference evidence="1" key="1">
    <citation type="submission" date="2021-06" db="EMBL/GenBank/DDBJ databases">
        <authorList>
            <person name="Kallberg Y."/>
            <person name="Tangrot J."/>
            <person name="Rosling A."/>
        </authorList>
    </citation>
    <scope>NUCLEOTIDE SEQUENCE</scope>
    <source>
        <strain evidence="1">IL203A</strain>
    </source>
</reference>
<protein>
    <submittedName>
        <fullName evidence="1">3259_t:CDS:1</fullName>
    </submittedName>
</protein>
<dbReference type="Proteomes" id="UP000789702">
    <property type="component" value="Unassembled WGS sequence"/>
</dbReference>
<evidence type="ECO:0000313" key="1">
    <source>
        <dbReference type="EMBL" id="CAG8713809.1"/>
    </source>
</evidence>
<accession>A0ACA9PJT7</accession>
<feature type="non-terminal residue" evidence="1">
    <location>
        <position position="40"/>
    </location>
</feature>